<organism evidence="2 3">
    <name type="scientific">Mucuna pruriens</name>
    <name type="common">Velvet bean</name>
    <name type="synonym">Dolichos pruriens</name>
    <dbReference type="NCBI Taxonomy" id="157652"/>
    <lineage>
        <taxon>Eukaryota</taxon>
        <taxon>Viridiplantae</taxon>
        <taxon>Streptophyta</taxon>
        <taxon>Embryophyta</taxon>
        <taxon>Tracheophyta</taxon>
        <taxon>Spermatophyta</taxon>
        <taxon>Magnoliopsida</taxon>
        <taxon>eudicotyledons</taxon>
        <taxon>Gunneridae</taxon>
        <taxon>Pentapetalae</taxon>
        <taxon>rosids</taxon>
        <taxon>fabids</taxon>
        <taxon>Fabales</taxon>
        <taxon>Fabaceae</taxon>
        <taxon>Papilionoideae</taxon>
        <taxon>50 kb inversion clade</taxon>
        <taxon>NPAAA clade</taxon>
        <taxon>indigoferoid/millettioid clade</taxon>
        <taxon>Phaseoleae</taxon>
        <taxon>Mucuna</taxon>
    </lineage>
</organism>
<dbReference type="CDD" id="cd01647">
    <property type="entry name" value="RT_LTR"/>
    <property type="match status" value="1"/>
</dbReference>
<feature type="domain" description="Reverse transcriptase" evidence="1">
    <location>
        <begin position="1"/>
        <end position="152"/>
    </location>
</feature>
<evidence type="ECO:0000313" key="2">
    <source>
        <dbReference type="EMBL" id="RDX78067.1"/>
    </source>
</evidence>
<sequence length="275" mass="31728">MCVDYKDLNRASPKDNFLLPHIDLLVDNTAQHSCYSFMDGFSEYNQIQMAQEDKEKTTFITTWGTFYYKVMPVGLKNTGATYQRAMVTLFHNMIHKEVEVYMDDMIAKSKTPKQHINDLRKLFERLREYQLKLNPAKCTFGVKTGKLLGFIVNERGIELDPNKVKAIWNMLAPKSEKEVRGLLGRVNYIACFISQLTTTCSPMCKLPRKNQKMEWNKECLEAFEKIKQYLESPPVLVSVVSGRIARWQMALSEYDVVYTSQKAVKGNALAEQLAH</sequence>
<protein>
    <submittedName>
        <fullName evidence="2">Retrovirus-related Pol polyprotein</fullName>
    </submittedName>
</protein>
<evidence type="ECO:0000259" key="1">
    <source>
        <dbReference type="PROSITE" id="PS50878"/>
    </source>
</evidence>
<name>A0A371FID5_MUCPR</name>
<dbReference type="InterPro" id="IPR043502">
    <property type="entry name" value="DNA/RNA_pol_sf"/>
</dbReference>
<evidence type="ECO:0000313" key="3">
    <source>
        <dbReference type="Proteomes" id="UP000257109"/>
    </source>
</evidence>
<feature type="non-terminal residue" evidence="2">
    <location>
        <position position="1"/>
    </location>
</feature>
<dbReference type="FunFam" id="3.30.70.270:FF:000020">
    <property type="entry name" value="Transposon Tf2-6 polyprotein-like Protein"/>
    <property type="match status" value="1"/>
</dbReference>
<comment type="caution">
    <text evidence="2">The sequence shown here is derived from an EMBL/GenBank/DDBJ whole genome shotgun (WGS) entry which is preliminary data.</text>
</comment>
<dbReference type="AlphaFoldDB" id="A0A371FID5"/>
<dbReference type="InterPro" id="IPR043128">
    <property type="entry name" value="Rev_trsase/Diguanyl_cyclase"/>
</dbReference>
<dbReference type="Gene3D" id="3.30.70.270">
    <property type="match status" value="3"/>
</dbReference>
<keyword evidence="3" id="KW-1185">Reference proteome</keyword>
<dbReference type="Pfam" id="PF00078">
    <property type="entry name" value="RVT_1"/>
    <property type="match status" value="1"/>
</dbReference>
<dbReference type="PANTHER" id="PTHR24559">
    <property type="entry name" value="TRANSPOSON TY3-I GAG-POL POLYPROTEIN"/>
    <property type="match status" value="1"/>
</dbReference>
<accession>A0A371FID5</accession>
<dbReference type="PROSITE" id="PS50878">
    <property type="entry name" value="RT_POL"/>
    <property type="match status" value="1"/>
</dbReference>
<proteinExistence type="predicted"/>
<dbReference type="InterPro" id="IPR000477">
    <property type="entry name" value="RT_dom"/>
</dbReference>
<dbReference type="Proteomes" id="UP000257109">
    <property type="component" value="Unassembled WGS sequence"/>
</dbReference>
<dbReference type="SUPFAM" id="SSF56672">
    <property type="entry name" value="DNA/RNA polymerases"/>
    <property type="match status" value="1"/>
</dbReference>
<dbReference type="OrthoDB" id="2013982at2759"/>
<reference evidence="2" key="1">
    <citation type="submission" date="2018-05" db="EMBL/GenBank/DDBJ databases">
        <title>Draft genome of Mucuna pruriens seed.</title>
        <authorList>
            <person name="Nnadi N.E."/>
            <person name="Vos R."/>
            <person name="Hasami M.H."/>
            <person name="Devisetty U.K."/>
            <person name="Aguiy J.C."/>
        </authorList>
    </citation>
    <scope>NUCLEOTIDE SEQUENCE [LARGE SCALE GENOMIC DNA]</scope>
    <source>
        <strain evidence="2">JCA_2017</strain>
    </source>
</reference>
<dbReference type="PANTHER" id="PTHR24559:SF457">
    <property type="entry name" value="RNA-DIRECTED DNA POLYMERASE HOMOLOG"/>
    <property type="match status" value="1"/>
</dbReference>
<gene>
    <name evidence="2" type="primary">pol</name>
    <name evidence="2" type="ORF">CR513_41714</name>
</gene>
<dbReference type="InterPro" id="IPR053134">
    <property type="entry name" value="RNA-dir_DNA_polymerase"/>
</dbReference>
<dbReference type="EMBL" id="QJKJ01008977">
    <property type="protein sequence ID" value="RDX78067.1"/>
    <property type="molecule type" value="Genomic_DNA"/>
</dbReference>